<gene>
    <name evidence="1" type="ORF">Pla163_25900</name>
</gene>
<dbReference type="SUPFAM" id="SSF55729">
    <property type="entry name" value="Acyl-CoA N-acyltransferases (Nat)"/>
    <property type="match status" value="1"/>
</dbReference>
<evidence type="ECO:0000313" key="1">
    <source>
        <dbReference type="EMBL" id="QDU85460.1"/>
    </source>
</evidence>
<dbReference type="RefSeq" id="WP_145188850.1">
    <property type="nucleotide sequence ID" value="NZ_CP036290.1"/>
</dbReference>
<dbReference type="InterPro" id="IPR016181">
    <property type="entry name" value="Acyl_CoA_acyltransferase"/>
</dbReference>
<dbReference type="Gene3D" id="3.40.630.30">
    <property type="match status" value="1"/>
</dbReference>
<keyword evidence="2" id="KW-1185">Reference proteome</keyword>
<reference evidence="1 2" key="1">
    <citation type="submission" date="2019-02" db="EMBL/GenBank/DDBJ databases">
        <title>Deep-cultivation of Planctomycetes and their phenomic and genomic characterization uncovers novel biology.</title>
        <authorList>
            <person name="Wiegand S."/>
            <person name="Jogler M."/>
            <person name="Boedeker C."/>
            <person name="Pinto D."/>
            <person name="Vollmers J."/>
            <person name="Rivas-Marin E."/>
            <person name="Kohn T."/>
            <person name="Peeters S.H."/>
            <person name="Heuer A."/>
            <person name="Rast P."/>
            <person name="Oberbeckmann S."/>
            <person name="Bunk B."/>
            <person name="Jeske O."/>
            <person name="Meyerdierks A."/>
            <person name="Storesund J.E."/>
            <person name="Kallscheuer N."/>
            <person name="Luecker S."/>
            <person name="Lage O.M."/>
            <person name="Pohl T."/>
            <person name="Merkel B.J."/>
            <person name="Hornburger P."/>
            <person name="Mueller R.-W."/>
            <person name="Bruemmer F."/>
            <person name="Labrenz M."/>
            <person name="Spormann A.M."/>
            <person name="Op den Camp H."/>
            <person name="Overmann J."/>
            <person name="Amann R."/>
            <person name="Jetten M.S.M."/>
            <person name="Mascher T."/>
            <person name="Medema M.H."/>
            <person name="Devos D.P."/>
            <person name="Kaster A.-K."/>
            <person name="Ovreas L."/>
            <person name="Rohde M."/>
            <person name="Galperin M.Y."/>
            <person name="Jogler C."/>
        </authorList>
    </citation>
    <scope>NUCLEOTIDE SEQUENCE [LARGE SCALE GENOMIC DNA]</scope>
    <source>
        <strain evidence="1 2">Pla163</strain>
    </source>
</reference>
<dbReference type="Proteomes" id="UP000319342">
    <property type="component" value="Chromosome"/>
</dbReference>
<evidence type="ECO:0000313" key="2">
    <source>
        <dbReference type="Proteomes" id="UP000319342"/>
    </source>
</evidence>
<name>A0A518D1V5_9BACT</name>
<proteinExistence type="predicted"/>
<dbReference type="OrthoDB" id="4549080at2"/>
<dbReference type="AlphaFoldDB" id="A0A518D1V5"/>
<organism evidence="1 2">
    <name type="scientific">Rohdeia mirabilis</name>
    <dbReference type="NCBI Taxonomy" id="2528008"/>
    <lineage>
        <taxon>Bacteria</taxon>
        <taxon>Pseudomonadati</taxon>
        <taxon>Planctomycetota</taxon>
        <taxon>Planctomycetia</taxon>
        <taxon>Planctomycetia incertae sedis</taxon>
        <taxon>Rohdeia</taxon>
    </lineage>
</organism>
<protein>
    <submittedName>
        <fullName evidence="1">Uncharacterized protein</fullName>
    </submittedName>
</protein>
<dbReference type="EMBL" id="CP036290">
    <property type="protein sequence ID" value="QDU85460.1"/>
    <property type="molecule type" value="Genomic_DNA"/>
</dbReference>
<sequence length="346" mass="39172">MNGRNEPQQESASAHGYALRSYESGDEAAVLETFNRVFAAIDPTFEPRDLRTWRWLFEGNPSGRRLWLAVTPEGRIVAQCAGIAQRMLIDGEPTFVSQSIDSMADPTFTQGLKRPGAFVRTCLGYWDAYSGSGPDRDAFVWGWPVETAWRIGKSQLKYEVVRTQGLLFATERTFAAGPAPGIDVAEVASFDEDVRELFDRVAPTSRCIAVRDAPQLTWRFLERPGFTYRIATARRAGRLVGLAVFRDGSFEGVPCGALCEWLIDPDVPEAGHALAHWAFACTLEAGRDELVVVLPDSRPWWMLMQSIGFRVRPTKYFPVARYFSKRHHPRWLWDHWYYTLADTDLV</sequence>
<accession>A0A518D1V5</accession>